<dbReference type="STRING" id="344612.A1CKE3"/>
<dbReference type="GO" id="GO:0006383">
    <property type="term" value="P:transcription by RNA polymerase III"/>
    <property type="evidence" value="ECO:0007669"/>
    <property type="project" value="TreeGrafter"/>
</dbReference>
<dbReference type="PANTHER" id="PTHR15052">
    <property type="entry name" value="RNA POLYMERASE III TRANSCRIPTION INITIATION FACTOR COMPLEX SUBUNIT"/>
    <property type="match status" value="1"/>
</dbReference>
<keyword evidence="6" id="KW-1185">Reference proteome</keyword>
<dbReference type="Proteomes" id="UP000006701">
    <property type="component" value="Unassembled WGS sequence"/>
</dbReference>
<dbReference type="eggNOG" id="ENOG502S1WJ">
    <property type="taxonomic scope" value="Eukaryota"/>
</dbReference>
<feature type="region of interest" description="Disordered" evidence="4">
    <location>
        <begin position="1"/>
        <end position="131"/>
    </location>
</feature>
<dbReference type="InterPro" id="IPR052416">
    <property type="entry name" value="GTF3C_component"/>
</dbReference>
<protein>
    <submittedName>
        <fullName evidence="5">Transcription factor TFIIIC complex subunit Tfc6, putative</fullName>
    </submittedName>
</protein>
<feature type="compositionally biased region" description="Basic and acidic residues" evidence="4">
    <location>
        <begin position="59"/>
        <end position="71"/>
    </location>
</feature>
<keyword evidence="2" id="KW-0804">Transcription</keyword>
<feature type="compositionally biased region" description="Acidic residues" evidence="4">
    <location>
        <begin position="72"/>
        <end position="100"/>
    </location>
</feature>
<dbReference type="GO" id="GO:0005634">
    <property type="term" value="C:nucleus"/>
    <property type="evidence" value="ECO:0007669"/>
    <property type="project" value="UniProtKB-SubCell"/>
</dbReference>
<dbReference type="AlphaFoldDB" id="A1CKE3"/>
<evidence type="ECO:0000313" key="6">
    <source>
        <dbReference type="Proteomes" id="UP000006701"/>
    </source>
</evidence>
<dbReference type="KEGG" id="act:ACLA_038280"/>
<gene>
    <name evidence="5" type="ORF">ACLA_038280</name>
</gene>
<dbReference type="VEuPathDB" id="FungiDB:ACLA_038280"/>
<dbReference type="EMBL" id="DS027056">
    <property type="protein sequence ID" value="EAW09617.1"/>
    <property type="molecule type" value="Genomic_DNA"/>
</dbReference>
<reference evidence="5 6" key="1">
    <citation type="journal article" date="2008" name="PLoS Genet.">
        <title>Genomic islands in the pathogenic filamentous fungus Aspergillus fumigatus.</title>
        <authorList>
            <person name="Fedorova N.D."/>
            <person name="Khaldi N."/>
            <person name="Joardar V.S."/>
            <person name="Maiti R."/>
            <person name="Amedeo P."/>
            <person name="Anderson M.J."/>
            <person name="Crabtree J."/>
            <person name="Silva J.C."/>
            <person name="Badger J.H."/>
            <person name="Albarraq A."/>
            <person name="Angiuoli S."/>
            <person name="Bussey H."/>
            <person name="Bowyer P."/>
            <person name="Cotty P.J."/>
            <person name="Dyer P.S."/>
            <person name="Egan A."/>
            <person name="Galens K."/>
            <person name="Fraser-Liggett C.M."/>
            <person name="Haas B.J."/>
            <person name="Inman J.M."/>
            <person name="Kent R."/>
            <person name="Lemieux S."/>
            <person name="Malavazi I."/>
            <person name="Orvis J."/>
            <person name="Roemer T."/>
            <person name="Ronning C.M."/>
            <person name="Sundaram J.P."/>
            <person name="Sutton G."/>
            <person name="Turner G."/>
            <person name="Venter J.C."/>
            <person name="White O.R."/>
            <person name="Whitty B.R."/>
            <person name="Youngman P."/>
            <person name="Wolfe K.H."/>
            <person name="Goldman G.H."/>
            <person name="Wortman J.R."/>
            <person name="Jiang B."/>
            <person name="Denning D.W."/>
            <person name="Nierman W.C."/>
        </authorList>
    </citation>
    <scope>NUCLEOTIDE SEQUENCE [LARGE SCALE GENOMIC DNA]</scope>
    <source>
        <strain evidence="6">ATCC 1007 / CBS 513.65 / DSM 816 / NCTC 3887 / NRRL 1</strain>
    </source>
</reference>
<dbReference type="InterPro" id="IPR015943">
    <property type="entry name" value="WD40/YVTN_repeat-like_dom_sf"/>
</dbReference>
<dbReference type="InterPro" id="IPR036322">
    <property type="entry name" value="WD40_repeat_dom_sf"/>
</dbReference>
<dbReference type="Gene3D" id="2.130.10.10">
    <property type="entry name" value="YVTN repeat-like/Quinoprotein amine dehydrogenase"/>
    <property type="match status" value="1"/>
</dbReference>
<dbReference type="GO" id="GO:0000127">
    <property type="term" value="C:transcription factor TFIIIC complex"/>
    <property type="evidence" value="ECO:0007669"/>
    <property type="project" value="TreeGrafter"/>
</dbReference>
<sequence>MPRARRSTRLSGATTKYTSDPFEVAGVSDDFDFAEGPSVPGRREKQPISPEISSDEEYKEAQNDATEGRGAEDEDDDEDGDVEMVLEEPDDEDELNDDDTDAVKPKKAKKAKAPARASSKAKPPRSRPEDRTVAIAEDETHFRGTWNPIEHMGKTIHMKVTFGTDERDLLSMAYTRDRFARGVDAAFPTRASLDEAQTLPDYKYGPTFGAEPEDVKKESTRGWDWYYADDIGGRARKRQRIEPIGEEEARSRYMMRQEKKLTVFIGPVDEQKKFELRQNEAADFGEAWRDKGKKSDFEPKTATREGWLLNMGQKIQGMAWVPNQPGLTQYLAIVAPISDEQKEDYPDPMKHQAGLAFRPSPLYPCALQIWAFKAKRDDVLTKTLDMKFKPRLRLALCTDWGDLRRIAWCPMPRAPRDEDDEDPLKHLGLLAGVWGDGYVRVIDVKLSRDPSATEFKRVHSPVFEAKPPSTVCTCVAWLSPTDIAVGCANGFVAIWSIIPSPESPTSPMPYFYEPLHRTYVLNLTSAYPTHPHLICTTAMDGETRMSSIIDYQKDTVETNRMRMGSPHVSYSPWLHSFLSSDENDFVRLLAVRRFYTTSAVARLSSTASALAPCSSWHPSILLGCAGGAVIATNPIRRLLHIKEKQWQQTWFTHEWVRGKEADSAGGVSRFIDGYRAESIMLSRNMVGDRKMVNGIMMLTIFDEGTHVTALAWNPNQPCAGWASAALGSGLLRVEDLAI</sequence>
<organism evidence="5 6">
    <name type="scientific">Aspergillus clavatus (strain ATCC 1007 / CBS 513.65 / DSM 816 / NCTC 3887 / NRRL 1 / QM 1276 / 107)</name>
    <dbReference type="NCBI Taxonomy" id="344612"/>
    <lineage>
        <taxon>Eukaryota</taxon>
        <taxon>Fungi</taxon>
        <taxon>Dikarya</taxon>
        <taxon>Ascomycota</taxon>
        <taxon>Pezizomycotina</taxon>
        <taxon>Eurotiomycetes</taxon>
        <taxon>Eurotiomycetidae</taxon>
        <taxon>Eurotiales</taxon>
        <taxon>Aspergillaceae</taxon>
        <taxon>Aspergillus</taxon>
        <taxon>Aspergillus subgen. Fumigati</taxon>
    </lineage>
</organism>
<evidence type="ECO:0000256" key="2">
    <source>
        <dbReference type="ARBA" id="ARBA00023163"/>
    </source>
</evidence>
<evidence type="ECO:0000256" key="4">
    <source>
        <dbReference type="SAM" id="MobiDB-lite"/>
    </source>
</evidence>
<feature type="compositionally biased region" description="Polar residues" evidence="4">
    <location>
        <begin position="9"/>
        <end position="18"/>
    </location>
</feature>
<dbReference type="OMA" id="DWGDLRR"/>
<dbReference type="HOGENOM" id="CLU_018776_0_0_1"/>
<evidence type="ECO:0000256" key="1">
    <source>
        <dbReference type="ARBA" id="ARBA00004123"/>
    </source>
</evidence>
<keyword evidence="3" id="KW-0539">Nucleus</keyword>
<dbReference type="OrthoDB" id="4703at2759"/>
<dbReference type="PANTHER" id="PTHR15052:SF2">
    <property type="entry name" value="GENERAL TRANSCRIPTION FACTOR 3C POLYPEPTIDE 2"/>
    <property type="match status" value="1"/>
</dbReference>
<evidence type="ECO:0000313" key="5">
    <source>
        <dbReference type="EMBL" id="EAW09617.1"/>
    </source>
</evidence>
<evidence type="ECO:0000256" key="3">
    <source>
        <dbReference type="ARBA" id="ARBA00023242"/>
    </source>
</evidence>
<dbReference type="SUPFAM" id="SSF50978">
    <property type="entry name" value="WD40 repeat-like"/>
    <property type="match status" value="1"/>
</dbReference>
<proteinExistence type="predicted"/>
<name>A1CKE3_ASPCL</name>
<accession>A1CKE3</accession>
<comment type="subcellular location">
    <subcellularLocation>
        <location evidence="1">Nucleus</location>
    </subcellularLocation>
</comment>
<dbReference type="RefSeq" id="XP_001271043.1">
    <property type="nucleotide sequence ID" value="XM_001271042.1"/>
</dbReference>
<dbReference type="GeneID" id="4703081"/>